<dbReference type="SMART" id="SM00181">
    <property type="entry name" value="EGF"/>
    <property type="match status" value="6"/>
</dbReference>
<dbReference type="PROSITE" id="PS50026">
    <property type="entry name" value="EGF_3"/>
    <property type="match status" value="6"/>
</dbReference>
<dbReference type="PROSITE" id="PS01186">
    <property type="entry name" value="EGF_2"/>
    <property type="match status" value="2"/>
</dbReference>
<feature type="domain" description="EGF-like" evidence="10">
    <location>
        <begin position="406"/>
        <end position="447"/>
    </location>
</feature>
<feature type="domain" description="EGF-like" evidence="10">
    <location>
        <begin position="670"/>
        <end position="708"/>
    </location>
</feature>
<evidence type="ECO:0000256" key="2">
    <source>
        <dbReference type="ARBA" id="ARBA00022729"/>
    </source>
</evidence>
<dbReference type="GO" id="GO:0005604">
    <property type="term" value="C:basement membrane"/>
    <property type="evidence" value="ECO:0007669"/>
    <property type="project" value="UniProtKB-ARBA"/>
</dbReference>
<feature type="disulfide bond" evidence="7">
    <location>
        <begin position="437"/>
        <end position="446"/>
    </location>
</feature>
<feature type="domain" description="EGF-like" evidence="10">
    <location>
        <begin position="633"/>
        <end position="669"/>
    </location>
</feature>
<dbReference type="SMART" id="SM00179">
    <property type="entry name" value="EGF_CA"/>
    <property type="match status" value="4"/>
</dbReference>
<dbReference type="PANTHER" id="PTHR15036:SF93">
    <property type="entry name" value="EYS PROTEIN"/>
    <property type="match status" value="1"/>
</dbReference>
<feature type="domain" description="EGF-like" evidence="10">
    <location>
        <begin position="130"/>
        <end position="166"/>
    </location>
</feature>
<evidence type="ECO:0000256" key="4">
    <source>
        <dbReference type="ARBA" id="ARBA00022837"/>
    </source>
</evidence>
<protein>
    <submittedName>
        <fullName evidence="12">Protein eyes shut homolog</fullName>
    </submittedName>
</protein>
<dbReference type="GeneID" id="112540175"/>
<dbReference type="Pfam" id="PF00054">
    <property type="entry name" value="Laminin_G_1"/>
    <property type="match status" value="1"/>
</dbReference>
<dbReference type="FunFam" id="2.60.120.200:FF:000210">
    <property type="entry name" value="Protein eyes shut homolog"/>
    <property type="match status" value="1"/>
</dbReference>
<dbReference type="InterPro" id="IPR000742">
    <property type="entry name" value="EGF"/>
</dbReference>
<keyword evidence="4" id="KW-0106">Calcium</keyword>
<evidence type="ECO:0000256" key="5">
    <source>
        <dbReference type="ARBA" id="ARBA00023157"/>
    </source>
</evidence>
<dbReference type="OMA" id="KGAFCME"/>
<dbReference type="RefSeq" id="XP_025019749.1">
    <property type="nucleotide sequence ID" value="XM_025163981.1"/>
</dbReference>
<proteinExistence type="predicted"/>
<dbReference type="SUPFAM" id="SSF49899">
    <property type="entry name" value="Concanavalin A-like lectins/glucanases"/>
    <property type="match status" value="4"/>
</dbReference>
<dbReference type="FunFam" id="2.60.120.200:FF:000190">
    <property type="entry name" value="Protein eyes shut homolog"/>
    <property type="match status" value="1"/>
</dbReference>
<dbReference type="SUPFAM" id="SSF57196">
    <property type="entry name" value="EGF/Laminin"/>
    <property type="match status" value="2"/>
</dbReference>
<dbReference type="InterPro" id="IPR001791">
    <property type="entry name" value="Laminin_G"/>
</dbReference>
<name>A0A9F5IB57_PYTBI</name>
<gene>
    <name evidence="12" type="primary">LOC112540175</name>
</gene>
<feature type="domain" description="EGF-like" evidence="10">
    <location>
        <begin position="368"/>
        <end position="404"/>
    </location>
</feature>
<feature type="disulfide bond" evidence="7">
    <location>
        <begin position="119"/>
        <end position="128"/>
    </location>
</feature>
<evidence type="ECO:0000256" key="3">
    <source>
        <dbReference type="ARBA" id="ARBA00022737"/>
    </source>
</evidence>
<keyword evidence="5 7" id="KW-1015">Disulfide bond</keyword>
<accession>A0A9F5IB57</accession>
<feature type="disulfide bond" evidence="7">
    <location>
        <begin position="394"/>
        <end position="403"/>
    </location>
</feature>
<comment type="caution">
    <text evidence="7">Lacks conserved residue(s) required for the propagation of feature annotation.</text>
</comment>
<feature type="disulfide bond" evidence="8">
    <location>
        <begin position="605"/>
        <end position="632"/>
    </location>
</feature>
<dbReference type="Proteomes" id="UP000695026">
    <property type="component" value="Unplaced"/>
</dbReference>
<evidence type="ECO:0000313" key="12">
    <source>
        <dbReference type="RefSeq" id="XP_025019749.1"/>
    </source>
</evidence>
<dbReference type="InterPro" id="IPR013320">
    <property type="entry name" value="ConA-like_dom_sf"/>
</dbReference>
<evidence type="ECO:0000256" key="1">
    <source>
        <dbReference type="ARBA" id="ARBA00022536"/>
    </source>
</evidence>
<evidence type="ECO:0000256" key="6">
    <source>
        <dbReference type="ARBA" id="ARBA00023180"/>
    </source>
</evidence>
<keyword evidence="2" id="KW-0732">Signal</keyword>
<evidence type="ECO:0000256" key="8">
    <source>
        <dbReference type="PROSITE-ProRule" id="PRU00122"/>
    </source>
</evidence>
<sequence length="899" mass="99576">MLSFGSPESSCLIEMTTNEISSAHQRISLPSQMTQVSFGPIFLGNVPSHRMSIHPNSGQIYGFTGCIREFQVNTQELFIIEEALEGRNIENCNVPVCDYHPCHNGGTCISDTENWFCECPPIYSGKLCQFSNCEENPCGNGATCFPKSSQDIVCLCPYGRTGILCNDAINITYPSFSGTNAFGYTSFLAYSAIPNISLHYEFRLKFQLANHSSSLQDNLIFFTGQKGQGLNGDDFLVLGLRNGSMVYSYNLGSGIATIISEPLDLTRHIHTVSLGRFLRNGWMKVDDQKNKTIISPGKLTGLTVFSQFYVGGYIEYIPEFLPNGSSFKNGFQGCIFDLQVLAGKDQEFKAPGIPEGHPNTGRNVGQCQVSPCQLITCRNGGTCMESGSALYCHCSSGWKGAFCMEIVSACDPEHNPPHRCKRGSTCVPLPDAYTCHCSLGTTGAHCEQALTISDASFSNSKSSWMSFEPFNIRHEVHIQLQFQTFSGNGILFYTAQHLSPRSGDFLSITLVNGYIQLRYNLGDRTVILQTFQPVHSTNKTWLLIKAGRVGNEGYLDLNGINITQKATNSMTSLDTQTDFYVGGLPSLNWVNPRAIKNEPTGFTGCIREILVNSKELKLTEKGAKGGSNVGDCDGTPCGYRVCKNKGKCKVVESGFSCLCPKQWMGKTCEQSTYCSHNKCLHGSVCIPNPVLFSYTCACKLGWTGQWCEKQLSFFIAKFIGNSYIKYTDPDYEKRDLRFTRVSLNVTTTQMDGLFVWLGKAEDEDNDFLAVGLENGMLKVVVNLGERIGVPLIHQRKPLCCKKWHFVAIVQNKTLIKVYLDEELVLFEDLDPQRKYTVLNYGGICYFGGFGLDRRVSTVTSGLFKQELIGKMKDVALFQDSTKINLIKGQGYNVYSGDKE</sequence>
<dbReference type="Pfam" id="PF00008">
    <property type="entry name" value="EGF"/>
    <property type="match status" value="2"/>
</dbReference>
<feature type="disulfide bond" evidence="7">
    <location>
        <begin position="156"/>
        <end position="165"/>
    </location>
</feature>
<dbReference type="Pfam" id="PF02210">
    <property type="entry name" value="Laminin_G_2"/>
    <property type="match status" value="2"/>
</dbReference>
<dbReference type="InterPro" id="IPR050372">
    <property type="entry name" value="Neurexin-related_CASP"/>
</dbReference>
<dbReference type="PANTHER" id="PTHR15036">
    <property type="entry name" value="PIKACHURIN-LIKE PROTEIN"/>
    <property type="match status" value="1"/>
</dbReference>
<dbReference type="Gene3D" id="2.60.120.200">
    <property type="match status" value="4"/>
</dbReference>
<organism evidence="11 12">
    <name type="scientific">Python bivittatus</name>
    <name type="common">Burmese python</name>
    <name type="synonym">Python molurus bivittatus</name>
    <dbReference type="NCBI Taxonomy" id="176946"/>
    <lineage>
        <taxon>Eukaryota</taxon>
        <taxon>Metazoa</taxon>
        <taxon>Chordata</taxon>
        <taxon>Craniata</taxon>
        <taxon>Vertebrata</taxon>
        <taxon>Euteleostomi</taxon>
        <taxon>Lepidosauria</taxon>
        <taxon>Squamata</taxon>
        <taxon>Bifurcata</taxon>
        <taxon>Unidentata</taxon>
        <taxon>Episquamata</taxon>
        <taxon>Toxicofera</taxon>
        <taxon>Serpentes</taxon>
        <taxon>Henophidia</taxon>
        <taxon>Pythonidae</taxon>
        <taxon>Python</taxon>
    </lineage>
</organism>
<dbReference type="FunFam" id="2.60.120.200:FF:000183">
    <property type="entry name" value="Protein eyes shut homolog"/>
    <property type="match status" value="1"/>
</dbReference>
<reference evidence="12" key="1">
    <citation type="submission" date="2025-08" db="UniProtKB">
        <authorList>
            <consortium name="RefSeq"/>
        </authorList>
    </citation>
    <scope>IDENTIFICATION</scope>
    <source>
        <tissue evidence="12">Liver</tissue>
    </source>
</reference>
<dbReference type="GO" id="GO:0048589">
    <property type="term" value="P:developmental growth"/>
    <property type="evidence" value="ECO:0007669"/>
    <property type="project" value="UniProtKB-ARBA"/>
</dbReference>
<keyword evidence="3" id="KW-0677">Repeat</keyword>
<evidence type="ECO:0000259" key="10">
    <source>
        <dbReference type="PROSITE" id="PS50026"/>
    </source>
</evidence>
<dbReference type="KEGG" id="pbi:112540175"/>
<keyword evidence="6" id="KW-0325">Glycoprotein</keyword>
<keyword evidence="11" id="KW-1185">Reference proteome</keyword>
<feature type="disulfide bond" evidence="7">
    <location>
        <begin position="698"/>
        <end position="707"/>
    </location>
</feature>
<feature type="domain" description="Laminin G" evidence="9">
    <location>
        <begin position="713"/>
        <end position="899"/>
    </location>
</feature>
<feature type="domain" description="Laminin G" evidence="9">
    <location>
        <begin position="177"/>
        <end position="367"/>
    </location>
</feature>
<feature type="disulfide bond" evidence="7">
    <location>
        <begin position="659"/>
        <end position="668"/>
    </location>
</feature>
<feature type="domain" description="Laminin G" evidence="9">
    <location>
        <begin position="454"/>
        <end position="632"/>
    </location>
</feature>
<dbReference type="PROSITE" id="PS00022">
    <property type="entry name" value="EGF_1"/>
    <property type="match status" value="6"/>
</dbReference>
<dbReference type="FunFam" id="2.10.25.10:FF:000591">
    <property type="entry name" value="Protein eyes shut homolog"/>
    <property type="match status" value="1"/>
</dbReference>
<dbReference type="GO" id="GO:0005509">
    <property type="term" value="F:calcium ion binding"/>
    <property type="evidence" value="ECO:0007669"/>
    <property type="project" value="InterPro"/>
</dbReference>
<evidence type="ECO:0000256" key="7">
    <source>
        <dbReference type="PROSITE-ProRule" id="PRU00076"/>
    </source>
</evidence>
<feature type="domain" description="EGF-like" evidence="10">
    <location>
        <begin position="93"/>
        <end position="129"/>
    </location>
</feature>
<dbReference type="AlphaFoldDB" id="A0A9F5IB57"/>
<evidence type="ECO:0000259" key="9">
    <source>
        <dbReference type="PROSITE" id="PS50025"/>
    </source>
</evidence>
<dbReference type="CDD" id="cd00110">
    <property type="entry name" value="LamG"/>
    <property type="match status" value="3"/>
</dbReference>
<dbReference type="SMART" id="SM00282">
    <property type="entry name" value="LamG"/>
    <property type="match status" value="3"/>
</dbReference>
<evidence type="ECO:0000313" key="11">
    <source>
        <dbReference type="Proteomes" id="UP000695026"/>
    </source>
</evidence>
<keyword evidence="1 7" id="KW-0245">EGF-like domain</keyword>
<feature type="disulfide bond" evidence="7">
    <location>
        <begin position="679"/>
        <end position="696"/>
    </location>
</feature>
<dbReference type="InterPro" id="IPR013032">
    <property type="entry name" value="EGF-like_CS"/>
</dbReference>
<dbReference type="Gene3D" id="2.10.25.10">
    <property type="entry name" value="Laminin"/>
    <property type="match status" value="6"/>
</dbReference>
<dbReference type="CDD" id="cd00054">
    <property type="entry name" value="EGF_CA"/>
    <property type="match status" value="3"/>
</dbReference>
<dbReference type="FunFam" id="2.10.25.10:FF:000508">
    <property type="entry name" value="Eyes shut homolog"/>
    <property type="match status" value="1"/>
</dbReference>
<dbReference type="PROSITE" id="PS50025">
    <property type="entry name" value="LAM_G_DOMAIN"/>
    <property type="match status" value="3"/>
</dbReference>
<dbReference type="Pfam" id="PF12661">
    <property type="entry name" value="hEGF"/>
    <property type="match status" value="3"/>
</dbReference>
<dbReference type="OrthoDB" id="5989513at2759"/>
<dbReference type="InterPro" id="IPR001881">
    <property type="entry name" value="EGF-like_Ca-bd_dom"/>
</dbReference>